<dbReference type="eggNOG" id="KOG1721">
    <property type="taxonomic scope" value="Eukaryota"/>
</dbReference>
<feature type="region of interest" description="Disordered" evidence="4">
    <location>
        <begin position="241"/>
        <end position="272"/>
    </location>
</feature>
<evidence type="ECO:0000256" key="1">
    <source>
        <dbReference type="ARBA" id="ARBA00004123"/>
    </source>
</evidence>
<feature type="region of interest" description="Disordered" evidence="4">
    <location>
        <begin position="1234"/>
        <end position="1268"/>
    </location>
</feature>
<dbReference type="SMART" id="SM00355">
    <property type="entry name" value="ZnF_C2H2"/>
    <property type="match status" value="3"/>
</dbReference>
<feature type="region of interest" description="Disordered" evidence="4">
    <location>
        <begin position="175"/>
        <end position="210"/>
    </location>
</feature>
<reference evidence="7" key="4">
    <citation type="submission" date="2015-06" db="UniProtKB">
        <authorList>
            <consortium name="EnsemblMetazoa"/>
        </authorList>
    </citation>
    <scope>IDENTIFICATION</scope>
</reference>
<evidence type="ECO:0000256" key="2">
    <source>
        <dbReference type="ARBA" id="ARBA00023163"/>
    </source>
</evidence>
<feature type="domain" description="C2H2-type" evidence="5">
    <location>
        <begin position="1716"/>
        <end position="1737"/>
    </location>
</feature>
<evidence type="ECO:0000256" key="4">
    <source>
        <dbReference type="SAM" id="MobiDB-lite"/>
    </source>
</evidence>
<keyword evidence="3" id="KW-0539">Nucleus</keyword>
<dbReference type="InterPro" id="IPR001680">
    <property type="entry name" value="WD40_rpt"/>
</dbReference>
<feature type="region of interest" description="Disordered" evidence="4">
    <location>
        <begin position="765"/>
        <end position="789"/>
    </location>
</feature>
<dbReference type="Proteomes" id="UP000000673">
    <property type="component" value="Unassembled WGS sequence"/>
</dbReference>
<dbReference type="GO" id="GO:0006383">
    <property type="term" value="P:transcription by RNA polymerase III"/>
    <property type="evidence" value="ECO:0007669"/>
    <property type="project" value="TreeGrafter"/>
</dbReference>
<dbReference type="HOGENOM" id="CLU_227569_0_0_1"/>
<sequence>MDQSARSKNPPTEAGQLTTMAPPQVRTVPQKNIVRTIRIDPAKMGASLQSQLLASVSTARNARRISFAAAAAATATAPAPAAAAVTAATTIATVVSDSVPTIPASATTAPTSFITSGEQNPATANPPSRERLAHHTELSNDEDAGSTAKPPQAAGASAGLFRRKKVVPIVVAKKLAKKPSPAPITSTAKSEGEETAKQTSSLRSESSQSEALKKIDIESASASAAPTQPKPVAFRRVKPKVSLATAGKPPNTVTKRIDPSKDTAPEVTEYSQRHDSLSIVEVALKISEEAKEAPEEGALASLQTQQNPVTNEAVVNQVQVTAIDTRQEETVDPVVASHARSEPIQDGTRIVESETATPGDLAQDDPTANNLLLDSQIDLSKIENVSGAIGSLNETAVAMHPGKENNSHLLALHTTCGTINQPGLPFDTVSSNDCNRPPEETTKNISPAKKPAIVAQDSPIVASNTTSTPTSGSKTIKRTFSLGKLLPPELANKLKNSLVQTSATKRVIGKPAAKPAASRTNTRIVTDNINDAVLDKSILATSANTSSTPSNEQKLRIISQIILPTINFTTTKASQTTSSGSSGCGAAAGVPGSPEISPSAFAPFPPRSLPSPTTNPTVVNSNLIRAGSSLPFLVSPDFRLMHIPFSTTSTPHQRLNDVVPMASGSGRKLIVPHSYPGAASEIYPKILVLHRPGLAKTESAPISMPQPSVPRIVIDRSYIGETEQPMECTSSFNVDEPGDYEQQSLKGCSEAIRDMVRKKALKNLHDRGEKVPEASVNSEAQKAGSPKKQLQLPVPRYGRCYSNSATNKSRSTANTGTPYISVSTVDGRKEYVKLKDHITLEAKAATGTPEVKPFSISTVAPDSKNSDNEFYGYSDKMIEWENAKVDAKIRFIDRVVEQMVAIPATEEQMTSESDSDDESIDEMLDAGSDAGETIDESETEPEIPCTSRINEGSSKKVQKQSSSKRRRDGFVELLLRHVNYDSLIGELVEREKQVYGITNLGTSDESEAEQLQRTPLERYIRERARATFSAKEKPHTSSNLIKNDEDVDADDEVQDDMDVELVSEILKPFVRDPEREMPATCRQLVKTEASHETVIEGISTELAPEAKPNIDRTYALIQKVEQNLTVDSRLESQQEDTEAKESPQSISRNPNVPTNEQPSVILCSIPKPDTANELEVMVSEELISTPVAQHSDSILEEISKPAEPDCVPEPEPKTYANEMIPPPASDPIQIEDSQRIAESSSVDRVEPTRSFSAEPSVEVTLQPPASKSTHLVTDLIDAPEVAIDQTLEIAVPACDFTNDAFTNVGQDQGADQSQDLDCSSRQSKKTPPSSIISPFSISKEAVDEVVSDCSSPGFSNFEDTVVEDLSQTKDVRSHSVPENSAGVAGKRKRRRNDSVTKEALMDDEILMPARKLRPRQPPLHESTPKRGRSTRKREVSNTPMDESKSSSKIIDGAAVIEPKKEKGDTKSSRESLLEKGKRRGRSREQRRTGSRIRSISSSSSCGSRSRSSSNDRNSKIDHDDLNGSSDSDDGNPSRGSVKNRKKILRKKRQSKTLGKCGSSLLDVVRSAGLKIQVSMTPRLTSPDNSVTAPSATTSSTTSTSHTSKTLNPDEQFVISEVGNPTEAPVKGQPLVERVLEIVNVHTTHVLPGVTPPVQAVPKKRGRKSAAELRELKAKEEEERNASIAEGTASQTVTVNKANGEAKTAASSTEADQRSTYECGRCSKTIPTKNWDEHFNLHNGLTYRVGVDDELALNDLSVAAMLLQRFMKQFKRTELICEQCGDRKKSYMGMASHISRCGVPQEQLAAKKIRCEHCDRLMLPISMPVHLAHHCQVLKTQQRLEDAREQQSQVKEVAPLIVEQTASGRQKRQSVACAEEKIKKIVQETTSTPKELLISISPGMISPGTRKLWATQIKFKGAAKCMYTKCTFTANTEEELESHHSKCWVGAESNADTFFECAICCQQSPRRERIRKHIQRQHPKELEEAGGSASDSDGFVGQTDGSETTDDSGSGTATDADDSYSQRSKRARIAIANLSKRGKGRATPASRKAATPLSKTSTVNDSMDIDDSLLGDKDELEVYKEMILDEAYEYKSQKADFSQTCIKLTRQFHRAMFAVRLLFEHLKPHTELRIVSQQAVKEYLPRSTRSMRYRFREVKTYDERYNDSLSDGWERLQIFQSKPLGCQESLFYCGGPVTAMAWLPVPCEEQPRNQSQSPPDQILAIACKSSYDECYNGEQLAARPQRKCLIQIWNTGPLLNTLLLKPVPMKAPQLSFAIACDFGPIFQLAFCPSGCYNDRSNGDSIDRLGLLAATGSDGDVYVFSLPRALVQPSESSAPRILNLQPVLRLSLTLTIPRQSPTVDYTGHATLKMVWSRARGHAVFAAGFSNGVVAVWNLQSRSSLLSGVKGGTPTLLPTHKFLHSCSGAITALDLHYDEDSRYLVVGNSDRRLKVYDLRSGQHLPPEVSSLSIRSRCSAARWMTHFPVLMMVFDDIFALDRCALTVHQPREIGYRLFPVLPFAAEATDLSPNDWLGINVVSTDGGDVLSHRPMPFVYHVHERKVIQMLTSTTTVRLSEDDDEVDLSTYEAYAEHCGMLFSDTDRVRDRSDTKSLQVKVLRRAAVDKYSVTRTTQVSFNPNSSSFYYYAIGYQAGFVRIRGLRV</sequence>
<dbReference type="EnsemblMetazoa" id="ADAC003914-RA">
    <property type="protein sequence ID" value="ADAC003914-PA"/>
    <property type="gene ID" value="ADAC003914"/>
</dbReference>
<dbReference type="InterPro" id="IPR015943">
    <property type="entry name" value="WD40/YVTN_repeat-like_dom_sf"/>
</dbReference>
<dbReference type="SMART" id="SM00320">
    <property type="entry name" value="WD40"/>
    <property type="match status" value="3"/>
</dbReference>
<dbReference type="Gene3D" id="2.130.10.10">
    <property type="entry name" value="YVTN repeat-like/Quinoprotein amine dehydrogenase"/>
    <property type="match status" value="1"/>
</dbReference>
<reference evidence="6 8" key="1">
    <citation type="journal article" date="2010" name="BMC Genomics">
        <title>Combination of measures distinguishes pre-miRNAs from other stem-loops in the genome of the newly sequenced Anopheles darlingi.</title>
        <authorList>
            <person name="Mendes N.D."/>
            <person name="Freitas A.T."/>
            <person name="Vasconcelos A.T."/>
            <person name="Sagot M.F."/>
        </authorList>
    </citation>
    <scope>NUCLEOTIDE SEQUENCE</scope>
</reference>
<feature type="compositionally biased region" description="Low complexity" evidence="4">
    <location>
        <begin position="1491"/>
        <end position="1511"/>
    </location>
</feature>
<evidence type="ECO:0000313" key="6">
    <source>
        <dbReference type="EMBL" id="ETN64336.1"/>
    </source>
</evidence>
<evidence type="ECO:0000313" key="8">
    <source>
        <dbReference type="Proteomes" id="UP000000673"/>
    </source>
</evidence>
<dbReference type="GO" id="GO:0000127">
    <property type="term" value="C:transcription factor TFIIIC complex"/>
    <property type="evidence" value="ECO:0007669"/>
    <property type="project" value="TreeGrafter"/>
</dbReference>
<dbReference type="EMBL" id="ADMH02001044">
    <property type="protein sequence ID" value="ETN64336.1"/>
    <property type="molecule type" value="Genomic_DNA"/>
</dbReference>
<feature type="region of interest" description="Disordered" evidence="4">
    <location>
        <begin position="1128"/>
        <end position="1159"/>
    </location>
</feature>
<feature type="region of interest" description="Disordered" evidence="4">
    <location>
        <begin position="1575"/>
        <end position="1608"/>
    </location>
</feature>
<feature type="compositionally biased region" description="Low complexity" evidence="4">
    <location>
        <begin position="200"/>
        <end position="209"/>
    </location>
</feature>
<feature type="compositionally biased region" description="Polar residues" evidence="4">
    <location>
        <begin position="117"/>
        <end position="126"/>
    </location>
</feature>
<dbReference type="OMA" id="HTELRIV"/>
<reference evidence="6" key="2">
    <citation type="submission" date="2010-05" db="EMBL/GenBank/DDBJ databases">
        <authorList>
            <person name="Almeida L.G."/>
            <person name="Nicolas M.F."/>
            <person name="Souza R.C."/>
            <person name="Vasconcelos A.T.R."/>
        </authorList>
    </citation>
    <scope>NUCLEOTIDE SEQUENCE</scope>
</reference>
<feature type="compositionally biased region" description="Low complexity" evidence="4">
    <location>
        <begin position="1998"/>
        <end position="2013"/>
    </location>
</feature>
<dbReference type="InterPro" id="IPR036322">
    <property type="entry name" value="WD40_repeat_dom_sf"/>
</dbReference>
<feature type="compositionally biased region" description="Acidic residues" evidence="4">
    <location>
        <begin position="932"/>
        <end position="941"/>
    </location>
</feature>
<comment type="subcellular location">
    <subcellularLocation>
        <location evidence="1">Nucleus</location>
    </subcellularLocation>
</comment>
<gene>
    <name evidence="6" type="ORF">AND_003914</name>
</gene>
<dbReference type="SUPFAM" id="SSF50978">
    <property type="entry name" value="WD40 repeat-like"/>
    <property type="match status" value="1"/>
</dbReference>
<evidence type="ECO:0000256" key="3">
    <source>
        <dbReference type="ARBA" id="ARBA00023242"/>
    </source>
</evidence>
<feature type="compositionally biased region" description="Polar residues" evidence="4">
    <location>
        <begin position="1575"/>
        <end position="1584"/>
    </location>
</feature>
<keyword evidence="8" id="KW-1185">Reference proteome</keyword>
<dbReference type="PANTHER" id="PTHR15052">
    <property type="entry name" value="RNA POLYMERASE III TRANSCRIPTION INITIATION FACTOR COMPLEX SUBUNIT"/>
    <property type="match status" value="1"/>
</dbReference>
<feature type="compositionally biased region" description="Low complexity" evidence="4">
    <location>
        <begin position="1585"/>
        <end position="1605"/>
    </location>
</feature>
<feature type="region of interest" description="Disordered" evidence="4">
    <location>
        <begin position="108"/>
        <end position="159"/>
    </location>
</feature>
<feature type="compositionally biased region" description="Basic and acidic residues" evidence="4">
    <location>
        <begin position="128"/>
        <end position="138"/>
    </location>
</feature>
<feature type="compositionally biased region" description="Basic residues" evidence="4">
    <location>
        <begin position="1537"/>
        <end position="1550"/>
    </location>
</feature>
<dbReference type="PANTHER" id="PTHR15052:SF2">
    <property type="entry name" value="GENERAL TRANSCRIPTION FACTOR 3C POLYPEPTIDE 2"/>
    <property type="match status" value="1"/>
</dbReference>
<feature type="compositionally biased region" description="Basic and acidic residues" evidence="4">
    <location>
        <begin position="255"/>
        <end position="264"/>
    </location>
</feature>
<feature type="compositionally biased region" description="Basic and acidic residues" evidence="4">
    <location>
        <begin position="1128"/>
        <end position="1141"/>
    </location>
</feature>
<dbReference type="STRING" id="43151.W5JJM6"/>
<dbReference type="InterPro" id="IPR013087">
    <property type="entry name" value="Znf_C2H2_type"/>
</dbReference>
<dbReference type="InterPro" id="IPR052416">
    <property type="entry name" value="GTF3C_component"/>
</dbReference>
<protein>
    <recommendedName>
        <fullName evidence="5">C2H2-type domain-containing protein</fullName>
    </recommendedName>
</protein>
<evidence type="ECO:0000313" key="7">
    <source>
        <dbReference type="EnsemblMetazoa" id="ADAC003914-PA"/>
    </source>
</evidence>
<feature type="compositionally biased region" description="Low complexity" evidence="4">
    <location>
        <begin position="1522"/>
        <end position="1536"/>
    </location>
</feature>
<feature type="compositionally biased region" description="Basic and acidic residues" evidence="4">
    <location>
        <begin position="1671"/>
        <end position="1680"/>
    </location>
</feature>
<feature type="region of interest" description="Disordered" evidence="4">
    <location>
        <begin position="929"/>
        <end position="963"/>
    </location>
</feature>
<organism evidence="6">
    <name type="scientific">Anopheles darlingi</name>
    <name type="common">Mosquito</name>
    <dbReference type="NCBI Taxonomy" id="43151"/>
    <lineage>
        <taxon>Eukaryota</taxon>
        <taxon>Metazoa</taxon>
        <taxon>Ecdysozoa</taxon>
        <taxon>Arthropoda</taxon>
        <taxon>Hexapoda</taxon>
        <taxon>Insecta</taxon>
        <taxon>Pterygota</taxon>
        <taxon>Neoptera</taxon>
        <taxon>Endopterygota</taxon>
        <taxon>Diptera</taxon>
        <taxon>Nematocera</taxon>
        <taxon>Culicoidea</taxon>
        <taxon>Culicidae</taxon>
        <taxon>Anophelinae</taxon>
        <taxon>Anopheles</taxon>
    </lineage>
</organism>
<feature type="region of interest" description="Disordered" evidence="4">
    <location>
        <begin position="1974"/>
        <end position="2061"/>
    </location>
</feature>
<keyword evidence="2" id="KW-0804">Transcription</keyword>
<feature type="compositionally biased region" description="Polar residues" evidence="4">
    <location>
        <begin position="1"/>
        <end position="21"/>
    </location>
</feature>
<feature type="region of interest" description="Disordered" evidence="4">
    <location>
        <begin position="573"/>
        <end position="592"/>
    </location>
</feature>
<feature type="compositionally biased region" description="Polar residues" evidence="4">
    <location>
        <begin position="1305"/>
        <end position="1321"/>
    </location>
</feature>
<feature type="compositionally biased region" description="Basic and acidic residues" evidence="4">
    <location>
        <begin position="1457"/>
        <end position="1475"/>
    </location>
</feature>
<proteinExistence type="predicted"/>
<feature type="compositionally biased region" description="Polar residues" evidence="4">
    <location>
        <begin position="1142"/>
        <end position="1158"/>
    </location>
</feature>
<evidence type="ECO:0000259" key="5">
    <source>
        <dbReference type="SMART" id="SM00355"/>
    </source>
</evidence>
<reference evidence="6" key="3">
    <citation type="journal article" date="2013" name="Nucleic Acids Res.">
        <title>The genome of Anopheles darlingi, the main neotropical malaria vector.</title>
        <authorList>
            <person name="Marinotti O."/>
            <person name="Cerqueira G.C."/>
            <person name="de Almeida L.G."/>
            <person name="Ferro M.I."/>
            <person name="Loreto E.L."/>
            <person name="Zaha A."/>
            <person name="Teixeira S.M."/>
            <person name="Wespiser A.R."/>
            <person name="Almeida E Silva A."/>
            <person name="Schlindwein A.D."/>
            <person name="Pacheco A.C."/>
            <person name="Silva A.L."/>
            <person name="Graveley B.R."/>
            <person name="Walenz B.P."/>
            <person name="Lima Bde A."/>
            <person name="Ribeiro C.A."/>
            <person name="Nunes-Silva C.G."/>
            <person name="de Carvalho C.R."/>
            <person name="Soares C.M."/>
            <person name="de Menezes C.B."/>
            <person name="Matiolli C."/>
            <person name="Caffrey D."/>
            <person name="Araujo D.A."/>
            <person name="de Oliveira D.M."/>
            <person name="Golenbock D."/>
            <person name="Grisard E.C."/>
            <person name="Fantinatti-Garboggini F."/>
            <person name="de Carvalho F.M."/>
            <person name="Barcellos F.G."/>
            <person name="Prosdocimi F."/>
            <person name="May G."/>
            <person name="Azevedo Junior G.M."/>
            <person name="Guimaraes G.M."/>
            <person name="Goldman G.H."/>
            <person name="Padilha I.Q."/>
            <person name="Batista Jda S."/>
            <person name="Ferro J.A."/>
            <person name="Ribeiro J.M."/>
            <person name="Fietto J.L."/>
            <person name="Dabbas K.M."/>
            <person name="Cerdeira L."/>
            <person name="Agnez-Lima L.F."/>
            <person name="Brocchi M."/>
            <person name="de Carvalho M.O."/>
            <person name="Teixeira Mde M."/>
            <person name="Diniz Maia Mde M."/>
            <person name="Goldman M.H."/>
            <person name="Cruz Schneider M.P."/>
            <person name="Felipe M.S."/>
            <person name="Hungria M."/>
            <person name="Nicolas M.F."/>
            <person name="Pereira M."/>
            <person name="Montes M.A."/>
            <person name="Cantao M.E."/>
            <person name="Vincentz M."/>
            <person name="Rafael M.S."/>
            <person name="Silverman N."/>
            <person name="Stoco P.H."/>
            <person name="Souza R.C."/>
            <person name="Vicentini R."/>
            <person name="Gazzinelli R.T."/>
            <person name="Neves Rde O."/>
            <person name="Silva R."/>
            <person name="Astolfi-Filho S."/>
            <person name="Maciel T.E."/>
            <person name="Urmenyi T.P."/>
            <person name="Tadei W.P."/>
            <person name="Camargo E.P."/>
            <person name="de Vasconcelos A.T."/>
        </authorList>
    </citation>
    <scope>NUCLEOTIDE SEQUENCE</scope>
</reference>
<accession>W5JJM6</accession>
<name>W5JJM6_ANODA</name>
<dbReference type="VEuPathDB" id="VectorBase:ADAR2_012358"/>
<feature type="region of interest" description="Disordered" evidence="4">
    <location>
        <begin position="1367"/>
        <end position="1551"/>
    </location>
</feature>
<feature type="region of interest" description="Disordered" evidence="4">
    <location>
        <begin position="1"/>
        <end position="22"/>
    </location>
</feature>
<feature type="domain" description="C2H2-type" evidence="5">
    <location>
        <begin position="1808"/>
        <end position="1829"/>
    </location>
</feature>
<feature type="compositionally biased region" description="Basic and acidic residues" evidence="4">
    <location>
        <begin position="1512"/>
        <end position="1521"/>
    </location>
</feature>
<feature type="region of interest" description="Disordered" evidence="4">
    <location>
        <begin position="1305"/>
        <end position="1333"/>
    </location>
</feature>
<dbReference type="VEuPathDB" id="VectorBase:ADAC003914"/>
<dbReference type="GO" id="GO:0005634">
    <property type="term" value="C:nucleus"/>
    <property type="evidence" value="ECO:0007669"/>
    <property type="project" value="UniProtKB-SubCell"/>
</dbReference>
<feature type="domain" description="C2H2-type" evidence="5">
    <location>
        <begin position="1954"/>
        <end position="1977"/>
    </location>
</feature>
<feature type="region of interest" description="Disordered" evidence="4">
    <location>
        <begin position="331"/>
        <end position="350"/>
    </location>
</feature>
<feature type="region of interest" description="Disordered" evidence="4">
    <location>
        <begin position="1671"/>
        <end position="1694"/>
    </location>
</feature>